<dbReference type="AlphaFoldDB" id="A0A250XAW7"/>
<dbReference type="GO" id="GO:0016226">
    <property type="term" value="P:iron-sulfur cluster assembly"/>
    <property type="evidence" value="ECO:0007669"/>
    <property type="project" value="InterPro"/>
</dbReference>
<feature type="domain" description="Core" evidence="6">
    <location>
        <begin position="56"/>
        <end position="158"/>
    </location>
</feature>
<dbReference type="Pfam" id="PF01521">
    <property type="entry name" value="Fe-S_biosyn"/>
    <property type="match status" value="1"/>
</dbReference>
<evidence type="ECO:0000256" key="2">
    <source>
        <dbReference type="ARBA" id="ARBA00006718"/>
    </source>
</evidence>
<evidence type="ECO:0000259" key="6">
    <source>
        <dbReference type="Pfam" id="PF01521"/>
    </source>
</evidence>
<evidence type="ECO:0000313" key="8">
    <source>
        <dbReference type="Proteomes" id="UP000232323"/>
    </source>
</evidence>
<dbReference type="STRING" id="1157962.A0A250XAW7"/>
<name>A0A250XAW7_9CHLO</name>
<keyword evidence="3" id="KW-0479">Metal-binding</keyword>
<dbReference type="InterPro" id="IPR000361">
    <property type="entry name" value="ATAP_core_dom"/>
</dbReference>
<proteinExistence type="inferred from homology"/>
<accession>A0A250XAW7</accession>
<reference evidence="7 8" key="1">
    <citation type="submission" date="2017-08" db="EMBL/GenBank/DDBJ databases">
        <title>Acidophilic green algal genome provides insights into adaptation to an acidic environment.</title>
        <authorList>
            <person name="Hirooka S."/>
            <person name="Hirose Y."/>
            <person name="Kanesaki Y."/>
            <person name="Higuchi S."/>
            <person name="Fujiwara T."/>
            <person name="Onuma R."/>
            <person name="Era A."/>
            <person name="Ohbayashi R."/>
            <person name="Uzuka A."/>
            <person name="Nozaki H."/>
            <person name="Yoshikawa H."/>
            <person name="Miyagishima S.Y."/>
        </authorList>
    </citation>
    <scope>NUCLEOTIDE SEQUENCE [LARGE SCALE GENOMIC DNA]</scope>
    <source>
        <strain evidence="7 8">NIES-2499</strain>
    </source>
</reference>
<dbReference type="PANTHER" id="PTHR43011:SF1">
    <property type="entry name" value="IRON-SULFUR CLUSTER ASSEMBLY 2 HOMOLOG, MITOCHONDRIAL"/>
    <property type="match status" value="1"/>
</dbReference>
<dbReference type="OrthoDB" id="1938621at2759"/>
<dbReference type="FunFam" id="2.60.300.12:FF:000006">
    <property type="entry name" value="Iron-sulfur cluster assembly 2 mitochondrial"/>
    <property type="match status" value="1"/>
</dbReference>
<dbReference type="GO" id="GO:0051539">
    <property type="term" value="F:4 iron, 4 sulfur cluster binding"/>
    <property type="evidence" value="ECO:0007669"/>
    <property type="project" value="TreeGrafter"/>
</dbReference>
<comment type="caution">
    <text evidence="7">The sequence shown here is derived from an EMBL/GenBank/DDBJ whole genome shotgun (WGS) entry which is preliminary data.</text>
</comment>
<keyword evidence="8" id="KW-1185">Reference proteome</keyword>
<evidence type="ECO:0000256" key="3">
    <source>
        <dbReference type="ARBA" id="ARBA00022723"/>
    </source>
</evidence>
<keyword evidence="5" id="KW-0496">Mitochondrion</keyword>
<organism evidence="7 8">
    <name type="scientific">Chlamydomonas eustigma</name>
    <dbReference type="NCBI Taxonomy" id="1157962"/>
    <lineage>
        <taxon>Eukaryota</taxon>
        <taxon>Viridiplantae</taxon>
        <taxon>Chlorophyta</taxon>
        <taxon>core chlorophytes</taxon>
        <taxon>Chlorophyceae</taxon>
        <taxon>CS clade</taxon>
        <taxon>Chlamydomonadales</taxon>
        <taxon>Chlamydomonadaceae</taxon>
        <taxon>Chlamydomonas</taxon>
    </lineage>
</organism>
<dbReference type="InterPro" id="IPR016092">
    <property type="entry name" value="ATAP"/>
</dbReference>
<dbReference type="NCBIfam" id="TIGR00049">
    <property type="entry name" value="iron-sulfur cluster assembly accessory protein"/>
    <property type="match status" value="1"/>
</dbReference>
<protein>
    <recommendedName>
        <fullName evidence="6">Core domain-containing protein</fullName>
    </recommendedName>
</protein>
<dbReference type="NCBIfam" id="NF010147">
    <property type="entry name" value="PRK13623.1"/>
    <property type="match status" value="1"/>
</dbReference>
<evidence type="ECO:0000256" key="4">
    <source>
        <dbReference type="ARBA" id="ARBA00023004"/>
    </source>
</evidence>
<evidence type="ECO:0000313" key="7">
    <source>
        <dbReference type="EMBL" id="GAX80029.1"/>
    </source>
</evidence>
<keyword evidence="4" id="KW-0408">Iron</keyword>
<dbReference type="Gene3D" id="2.60.300.12">
    <property type="entry name" value="HesB-like domain"/>
    <property type="match status" value="1"/>
</dbReference>
<comment type="similarity">
    <text evidence="2">Belongs to the HesB/IscA family.</text>
</comment>
<comment type="subcellular location">
    <subcellularLocation>
        <location evidence="1">Mitochondrion</location>
    </subcellularLocation>
</comment>
<dbReference type="SUPFAM" id="SSF89360">
    <property type="entry name" value="HesB-like domain"/>
    <property type="match status" value="1"/>
</dbReference>
<gene>
    <name evidence="7" type="ORF">CEUSTIGMA_g7468.t1</name>
</gene>
<dbReference type="EMBL" id="BEGY01000048">
    <property type="protein sequence ID" value="GAX80029.1"/>
    <property type="molecule type" value="Genomic_DNA"/>
</dbReference>
<evidence type="ECO:0000256" key="1">
    <source>
        <dbReference type="ARBA" id="ARBA00004173"/>
    </source>
</evidence>
<dbReference type="GO" id="GO:0051537">
    <property type="term" value="F:2 iron, 2 sulfur cluster binding"/>
    <property type="evidence" value="ECO:0007669"/>
    <property type="project" value="TreeGrafter"/>
</dbReference>
<dbReference type="GO" id="GO:0005506">
    <property type="term" value="F:iron ion binding"/>
    <property type="evidence" value="ECO:0007669"/>
    <property type="project" value="TreeGrafter"/>
</dbReference>
<sequence>MLRTVFLKNMLRNFYSQSEESTSTCCSILSLGQTSLSALAHRNFSQTAGVIADRRYLTIDQTAAERLKQLQAETPENKLALRIEVEGGGCSGFQYKFKLDSHVNSDDTVFEQDGSRVVCDSVSLEFLKGSRIEFEDSLMRSSFVVSSNPNSETTCGCGSSFAVKTK</sequence>
<dbReference type="InterPro" id="IPR035903">
    <property type="entry name" value="HesB-like_dom_sf"/>
</dbReference>
<dbReference type="GO" id="GO:0120510">
    <property type="term" value="C:mitochondrial [4Fe-4S] assembly complex"/>
    <property type="evidence" value="ECO:0007669"/>
    <property type="project" value="UniProtKB-ARBA"/>
</dbReference>
<evidence type="ECO:0000256" key="5">
    <source>
        <dbReference type="ARBA" id="ARBA00023128"/>
    </source>
</evidence>
<dbReference type="PANTHER" id="PTHR43011">
    <property type="entry name" value="IRON-SULFUR CLUSTER ASSEMBLY 2 HOMOLOG, MITOCHONDRIAL"/>
    <property type="match status" value="1"/>
</dbReference>
<dbReference type="Proteomes" id="UP000232323">
    <property type="component" value="Unassembled WGS sequence"/>
</dbReference>